<comment type="caution">
    <text evidence="1">The sequence shown here is derived from an EMBL/GenBank/DDBJ whole genome shotgun (WGS) entry which is preliminary data.</text>
</comment>
<gene>
    <name evidence="1" type="ORF">M23134_03951</name>
</gene>
<dbReference type="AlphaFoldDB" id="A1ZML9"/>
<accession>A1ZML9</accession>
<proteinExistence type="predicted"/>
<reference evidence="1 2" key="1">
    <citation type="submission" date="2007-01" db="EMBL/GenBank/DDBJ databases">
        <authorList>
            <person name="Haygood M."/>
            <person name="Podell S."/>
            <person name="Anderson C."/>
            <person name="Hopkinson B."/>
            <person name="Roe K."/>
            <person name="Barbeau K."/>
            <person name="Gaasterland T."/>
            <person name="Ferriera S."/>
            <person name="Johnson J."/>
            <person name="Kravitz S."/>
            <person name="Beeson K."/>
            <person name="Sutton G."/>
            <person name="Rogers Y.-H."/>
            <person name="Friedman R."/>
            <person name="Frazier M."/>
            <person name="Venter J.C."/>
        </authorList>
    </citation>
    <scope>NUCLEOTIDE SEQUENCE [LARGE SCALE GENOMIC DNA]</scope>
    <source>
        <strain evidence="1 2">ATCC 23134</strain>
    </source>
</reference>
<evidence type="ECO:0000313" key="1">
    <source>
        <dbReference type="EMBL" id="EAY28399.1"/>
    </source>
</evidence>
<sequence length="71" mass="8106">MDSVSKIIQNKIESLKADKASNYQKFKSAVSQHKILEADYHETEMAMLDRVIYEMEKLATKIVTESIKGSL</sequence>
<keyword evidence="2" id="KW-1185">Reference proteome</keyword>
<evidence type="ECO:0000313" key="2">
    <source>
        <dbReference type="Proteomes" id="UP000004095"/>
    </source>
</evidence>
<name>A1ZML9_MICM2</name>
<dbReference type="Proteomes" id="UP000004095">
    <property type="component" value="Unassembled WGS sequence"/>
</dbReference>
<dbReference type="EMBL" id="AAWS01000016">
    <property type="protein sequence ID" value="EAY28399.1"/>
    <property type="molecule type" value="Genomic_DNA"/>
</dbReference>
<dbReference type="RefSeq" id="WP_002698136.1">
    <property type="nucleotide sequence ID" value="NZ_AAWS01000016.1"/>
</dbReference>
<organism evidence="1 2">
    <name type="scientific">Microscilla marina ATCC 23134</name>
    <dbReference type="NCBI Taxonomy" id="313606"/>
    <lineage>
        <taxon>Bacteria</taxon>
        <taxon>Pseudomonadati</taxon>
        <taxon>Bacteroidota</taxon>
        <taxon>Cytophagia</taxon>
        <taxon>Cytophagales</taxon>
        <taxon>Microscillaceae</taxon>
        <taxon>Microscilla</taxon>
    </lineage>
</organism>
<protein>
    <submittedName>
        <fullName evidence="1">Uncharacterized protein</fullName>
    </submittedName>
</protein>